<keyword evidence="6" id="KW-1185">Reference proteome</keyword>
<evidence type="ECO:0000256" key="4">
    <source>
        <dbReference type="RuleBase" id="RU000499"/>
    </source>
</evidence>
<evidence type="ECO:0000313" key="5">
    <source>
        <dbReference type="EMBL" id="KAK9811092.1"/>
    </source>
</evidence>
<dbReference type="PROSITE" id="PS51355">
    <property type="entry name" value="GLUTATHIONE_PEROXID_3"/>
    <property type="match status" value="1"/>
</dbReference>
<comment type="caution">
    <text evidence="5">The sequence shown here is derived from an EMBL/GenBank/DDBJ whole genome shotgun (WGS) entry which is preliminary data.</text>
</comment>
<dbReference type="AlphaFoldDB" id="A0AAW1PT26"/>
<dbReference type="PANTHER" id="PTHR11592:SF78">
    <property type="entry name" value="GLUTATHIONE PEROXIDASE"/>
    <property type="match status" value="1"/>
</dbReference>
<proteinExistence type="inferred from homology"/>
<dbReference type="CDD" id="cd00340">
    <property type="entry name" value="GSH_Peroxidase"/>
    <property type="match status" value="1"/>
</dbReference>
<dbReference type="Pfam" id="PF00255">
    <property type="entry name" value="GSHPx"/>
    <property type="match status" value="1"/>
</dbReference>
<name>A0AAW1PT26_9CHLO</name>
<keyword evidence="3 4" id="KW-0560">Oxidoreductase</keyword>
<evidence type="ECO:0000256" key="1">
    <source>
        <dbReference type="ARBA" id="ARBA00006926"/>
    </source>
</evidence>
<dbReference type="InterPro" id="IPR029760">
    <property type="entry name" value="GPX_CS"/>
</dbReference>
<evidence type="ECO:0000256" key="2">
    <source>
        <dbReference type="ARBA" id="ARBA00022559"/>
    </source>
</evidence>
<dbReference type="PROSITE" id="PS00763">
    <property type="entry name" value="GLUTATHIONE_PEROXID_2"/>
    <property type="match status" value="1"/>
</dbReference>
<dbReference type="PIRSF" id="PIRSF000303">
    <property type="entry name" value="Glutathion_perox"/>
    <property type="match status" value="1"/>
</dbReference>
<dbReference type="PANTHER" id="PTHR11592">
    <property type="entry name" value="GLUTATHIONE PEROXIDASE"/>
    <property type="match status" value="1"/>
</dbReference>
<dbReference type="EMBL" id="JALJOQ010000011">
    <property type="protein sequence ID" value="KAK9811092.1"/>
    <property type="molecule type" value="Genomic_DNA"/>
</dbReference>
<evidence type="ECO:0000256" key="3">
    <source>
        <dbReference type="ARBA" id="ARBA00023002"/>
    </source>
</evidence>
<protein>
    <recommendedName>
        <fullName evidence="4">Glutathione peroxidase</fullName>
    </recommendedName>
</protein>
<dbReference type="InterPro" id="IPR036249">
    <property type="entry name" value="Thioredoxin-like_sf"/>
</dbReference>
<dbReference type="SUPFAM" id="SSF52833">
    <property type="entry name" value="Thioredoxin-like"/>
    <property type="match status" value="1"/>
</dbReference>
<organism evidence="5 6">
    <name type="scientific">Symbiochloris irregularis</name>
    <dbReference type="NCBI Taxonomy" id="706552"/>
    <lineage>
        <taxon>Eukaryota</taxon>
        <taxon>Viridiplantae</taxon>
        <taxon>Chlorophyta</taxon>
        <taxon>core chlorophytes</taxon>
        <taxon>Trebouxiophyceae</taxon>
        <taxon>Trebouxiales</taxon>
        <taxon>Trebouxiaceae</taxon>
        <taxon>Symbiochloris</taxon>
    </lineage>
</organism>
<keyword evidence="2 4" id="KW-0575">Peroxidase</keyword>
<reference evidence="5 6" key="1">
    <citation type="journal article" date="2024" name="Nat. Commun.">
        <title>Phylogenomics reveals the evolutionary origins of lichenization in chlorophyte algae.</title>
        <authorList>
            <person name="Puginier C."/>
            <person name="Libourel C."/>
            <person name="Otte J."/>
            <person name="Skaloud P."/>
            <person name="Haon M."/>
            <person name="Grisel S."/>
            <person name="Petersen M."/>
            <person name="Berrin J.G."/>
            <person name="Delaux P.M."/>
            <person name="Dal Grande F."/>
            <person name="Keller J."/>
        </authorList>
    </citation>
    <scope>NUCLEOTIDE SEQUENCE [LARGE SCALE GENOMIC DNA]</scope>
    <source>
        <strain evidence="5 6">SAG 2036</strain>
    </source>
</reference>
<comment type="similarity">
    <text evidence="1 4">Belongs to the glutathione peroxidase family.</text>
</comment>
<dbReference type="GO" id="GO:0006979">
    <property type="term" value="P:response to oxidative stress"/>
    <property type="evidence" value="ECO:0007669"/>
    <property type="project" value="InterPro"/>
</dbReference>
<evidence type="ECO:0000313" key="6">
    <source>
        <dbReference type="Proteomes" id="UP001465755"/>
    </source>
</evidence>
<dbReference type="Gene3D" id="3.40.30.10">
    <property type="entry name" value="Glutaredoxin"/>
    <property type="match status" value="1"/>
</dbReference>
<accession>A0AAW1PT26</accession>
<dbReference type="InterPro" id="IPR000889">
    <property type="entry name" value="Glutathione_peroxidase"/>
</dbReference>
<dbReference type="Proteomes" id="UP001465755">
    <property type="component" value="Unassembled WGS sequence"/>
</dbReference>
<sequence>MLYEKYHDDGFELIGFPCNQFGGQAPGTSQEERDYAFGKFGFEFPVMDKIDVNGDQAHPLYRFLKERQPGSGSIMTAGGEKGKIEWNYVKFLVGRDGQPMRRYGPQYDPSKFEDDVRLLLAGKDPLPLECRKKPGLIKCNVDKLLKAQ</sequence>
<dbReference type="PRINTS" id="PR01011">
    <property type="entry name" value="GLUTPROXDASE"/>
</dbReference>
<dbReference type="GO" id="GO:0004601">
    <property type="term" value="F:peroxidase activity"/>
    <property type="evidence" value="ECO:0007669"/>
    <property type="project" value="UniProtKB-KW"/>
</dbReference>
<gene>
    <name evidence="5" type="ORF">WJX73_001991</name>
</gene>